<dbReference type="InterPro" id="IPR037171">
    <property type="entry name" value="NagB/RpiA_transferase-like"/>
</dbReference>
<evidence type="ECO:0000256" key="2">
    <source>
        <dbReference type="ARBA" id="ARBA00023015"/>
    </source>
</evidence>
<comment type="caution">
    <text evidence="6">The sequence shown here is derived from an EMBL/GenBank/DDBJ whole genome shotgun (WGS) entry which is preliminary data.</text>
</comment>
<gene>
    <name evidence="6" type="ORF">NS226_04765</name>
    <name evidence="7" type="ORF">NS365_11320</name>
</gene>
<dbReference type="SUPFAM" id="SSF46689">
    <property type="entry name" value="Homeodomain-like"/>
    <property type="match status" value="1"/>
</dbReference>
<keyword evidence="4" id="KW-0804">Transcription</keyword>
<dbReference type="Proteomes" id="UP000078529">
    <property type="component" value="Unassembled WGS sequence"/>
</dbReference>
<dbReference type="Gene3D" id="1.10.10.60">
    <property type="entry name" value="Homeodomain-like"/>
    <property type="match status" value="1"/>
</dbReference>
<dbReference type="InterPro" id="IPR007324">
    <property type="entry name" value="Sugar-bd_dom_put"/>
</dbReference>
<evidence type="ECO:0000259" key="5">
    <source>
        <dbReference type="Pfam" id="PF04198"/>
    </source>
</evidence>
<organism evidence="6 8">
    <name type="scientific">Aureimonas ureilytica</name>
    <dbReference type="NCBI Taxonomy" id="401562"/>
    <lineage>
        <taxon>Bacteria</taxon>
        <taxon>Pseudomonadati</taxon>
        <taxon>Pseudomonadota</taxon>
        <taxon>Alphaproteobacteria</taxon>
        <taxon>Hyphomicrobiales</taxon>
        <taxon>Aurantimonadaceae</taxon>
        <taxon>Aureimonas</taxon>
    </lineage>
</organism>
<dbReference type="Proteomes" id="UP000078272">
    <property type="component" value="Unassembled WGS sequence"/>
</dbReference>
<dbReference type="Gene3D" id="3.40.50.1360">
    <property type="match status" value="1"/>
</dbReference>
<dbReference type="PANTHER" id="PTHR34294">
    <property type="entry name" value="TRANSCRIPTIONAL REGULATOR-RELATED"/>
    <property type="match status" value="1"/>
</dbReference>
<dbReference type="STRING" id="401562.NS365_11320"/>
<feature type="domain" description="Sugar-binding" evidence="5">
    <location>
        <begin position="54"/>
        <end position="295"/>
    </location>
</feature>
<comment type="similarity">
    <text evidence="1">Belongs to the SorC transcriptional regulatory family.</text>
</comment>
<evidence type="ECO:0000256" key="4">
    <source>
        <dbReference type="ARBA" id="ARBA00023163"/>
    </source>
</evidence>
<dbReference type="EMBL" id="LDQA01000024">
    <property type="protein sequence ID" value="KTR05585.1"/>
    <property type="molecule type" value="Genomic_DNA"/>
</dbReference>
<evidence type="ECO:0000313" key="6">
    <source>
        <dbReference type="EMBL" id="KTQ97263.1"/>
    </source>
</evidence>
<evidence type="ECO:0000256" key="1">
    <source>
        <dbReference type="ARBA" id="ARBA00010466"/>
    </source>
</evidence>
<keyword evidence="2" id="KW-0805">Transcription regulation</keyword>
<dbReference type="Pfam" id="PF04198">
    <property type="entry name" value="Sugar-bind"/>
    <property type="match status" value="1"/>
</dbReference>
<dbReference type="SUPFAM" id="SSF100950">
    <property type="entry name" value="NagB/RpiA/CoA transferase-like"/>
    <property type="match status" value="1"/>
</dbReference>
<sequence>MHTVAKLHYESDLSQVDIAKRLGLSTATISRLLQRARAEGIVRIEVRDLVSPDALGQSLVDKLGLKQAAVVEVPSGQSAGALAAPVGQMLMRQGLSVGSVVAIGWGRAIRAVMETGLPPVPGALTVPATGGMQQHAPHFQINEFARLAAETLQGTPHFLHAPYLPSAATRDAFLADPTIAGSVSLWDRVSVAILGVGLPHSSNSPDETAATPGERALGDAVGDVLRHYIRRDGSVIDWDGEGRMIAMSADQLRRTPLVVGVALGEAKAAAIVGAARSGLISALATDARTAEAVLSEAEKD</sequence>
<evidence type="ECO:0000313" key="8">
    <source>
        <dbReference type="Proteomes" id="UP000078272"/>
    </source>
</evidence>
<dbReference type="InterPro" id="IPR051054">
    <property type="entry name" value="SorC_transcr_regulators"/>
</dbReference>
<proteinExistence type="inferred from homology"/>
<name>A0A175RBE2_9HYPH</name>
<evidence type="ECO:0000313" key="9">
    <source>
        <dbReference type="Proteomes" id="UP000078529"/>
    </source>
</evidence>
<dbReference type="PANTHER" id="PTHR34294:SF1">
    <property type="entry name" value="TRANSCRIPTIONAL REGULATOR LSRR"/>
    <property type="match status" value="1"/>
</dbReference>
<dbReference type="Pfam" id="PF13412">
    <property type="entry name" value="HTH_24"/>
    <property type="match status" value="1"/>
</dbReference>
<accession>A0A175RBE2</accession>
<dbReference type="GO" id="GO:0003677">
    <property type="term" value="F:DNA binding"/>
    <property type="evidence" value="ECO:0007669"/>
    <property type="project" value="UniProtKB-KW"/>
</dbReference>
<keyword evidence="3" id="KW-0238">DNA-binding</keyword>
<keyword evidence="9" id="KW-1185">Reference proteome</keyword>
<protein>
    <submittedName>
        <fullName evidence="6">Transcriptional regulator</fullName>
    </submittedName>
</protein>
<dbReference type="OrthoDB" id="9808171at2"/>
<dbReference type="GO" id="GO:0030246">
    <property type="term" value="F:carbohydrate binding"/>
    <property type="evidence" value="ECO:0007669"/>
    <property type="project" value="InterPro"/>
</dbReference>
<dbReference type="EMBL" id="LDPZ01000010">
    <property type="protein sequence ID" value="KTQ97263.1"/>
    <property type="molecule type" value="Genomic_DNA"/>
</dbReference>
<evidence type="ECO:0000256" key="3">
    <source>
        <dbReference type="ARBA" id="ARBA00023125"/>
    </source>
</evidence>
<dbReference type="InterPro" id="IPR009057">
    <property type="entry name" value="Homeodomain-like_sf"/>
</dbReference>
<dbReference type="AlphaFoldDB" id="A0A175RBE2"/>
<dbReference type="PATRIC" id="fig|401562.3.peg.169"/>
<evidence type="ECO:0000313" key="7">
    <source>
        <dbReference type="EMBL" id="KTR05585.1"/>
    </source>
</evidence>
<reference evidence="8 9" key="1">
    <citation type="journal article" date="2016" name="Front. Microbiol.">
        <title>Genomic Resource of Rice Seed Associated Bacteria.</title>
        <authorList>
            <person name="Midha S."/>
            <person name="Bansal K."/>
            <person name="Sharma S."/>
            <person name="Kumar N."/>
            <person name="Patil P.P."/>
            <person name="Chaudhry V."/>
            <person name="Patil P.B."/>
        </authorList>
    </citation>
    <scope>NUCLEOTIDE SEQUENCE [LARGE SCALE GENOMIC DNA]</scope>
    <source>
        <strain evidence="6 8">NS226</strain>
        <strain evidence="7 9">NS365</strain>
    </source>
</reference>